<dbReference type="Gene3D" id="3.40.50.800">
    <property type="entry name" value="Anticodon-binding domain"/>
    <property type="match status" value="1"/>
</dbReference>
<dbReference type="InterPro" id="IPR004154">
    <property type="entry name" value="Anticodon-bd"/>
</dbReference>
<dbReference type="Proteomes" id="UP000249762">
    <property type="component" value="Unassembled WGS sequence"/>
</dbReference>
<dbReference type="SUPFAM" id="SSF55681">
    <property type="entry name" value="Class II aaRS and biotin synthetases"/>
    <property type="match status" value="1"/>
</dbReference>
<dbReference type="GO" id="GO:0005524">
    <property type="term" value="F:ATP binding"/>
    <property type="evidence" value="ECO:0007669"/>
    <property type="project" value="UniProtKB-KW"/>
</dbReference>
<evidence type="ECO:0000256" key="1">
    <source>
        <dbReference type="ARBA" id="ARBA00022490"/>
    </source>
</evidence>
<dbReference type="Gene3D" id="3.30.930.10">
    <property type="entry name" value="Bira Bifunctional Protein, Domain 2"/>
    <property type="match status" value="1"/>
</dbReference>
<sequence>MSRIEKFLLENRFIYPSSSIYGGMENSWDYGHLGVLLKENLKKCWIEHFICGKENTILYEGNLLTNREIWEATGHIKHFERQLVECKDCNTRFEDIVEKCKSCSSTNLTEPKSFNQIFRVESYYLRPETAQTIFVNSKLISLDSKLKFPFRVAQMGKAFRNEVTTGRTIFRTKEFEQLELEEFTYPEETTKTLKSQKEQISFFLIYKLGFSPDSFSFKEIEGEELPHYSKKNIDLYYKFEFGEEELWGIANRGDFDLVSHQDHSKVKLHLQANNNQTTLVPHIVEHSVGLNRLMLATITEFLQTRSNRSWEVLCLPLHLAPYKFAVLPLGSEQEAGAFRLYQWLQKFPIFTTLSKGGSIGKRYKAQDQIGTPYCLTVDYDSGSFHSEDFSFTIRDRDSGIQVRIGLTKLKGYVLKCLKMEDLVEANQ</sequence>
<dbReference type="InterPro" id="IPR045864">
    <property type="entry name" value="aa-tRNA-synth_II/BPL/LPL"/>
</dbReference>
<keyword evidence="1" id="KW-0963">Cytoplasm</keyword>
<evidence type="ECO:0000256" key="2">
    <source>
        <dbReference type="ARBA" id="ARBA00022598"/>
    </source>
</evidence>
<dbReference type="GO" id="GO:0004820">
    <property type="term" value="F:glycine-tRNA ligase activity"/>
    <property type="evidence" value="ECO:0007669"/>
    <property type="project" value="TreeGrafter"/>
</dbReference>
<name>A0A328PU93_9MOLU</name>
<dbReference type="RefSeq" id="WP_112665001.1">
    <property type="nucleotide sequence ID" value="NZ_QKVO01000001.1"/>
</dbReference>
<dbReference type="InterPro" id="IPR002314">
    <property type="entry name" value="aa-tRNA-synt_IIb"/>
</dbReference>
<dbReference type="OrthoDB" id="9760853at2"/>
<evidence type="ECO:0000256" key="4">
    <source>
        <dbReference type="ARBA" id="ARBA00022840"/>
    </source>
</evidence>
<dbReference type="InterPro" id="IPR027031">
    <property type="entry name" value="Gly-tRNA_synthase/POLG2"/>
</dbReference>
<proteinExistence type="predicted"/>
<protein>
    <submittedName>
        <fullName evidence="8">Glycine--tRNA ligase</fullName>
    </submittedName>
</protein>
<feature type="domain" description="Aminoacyl-transfer RNA synthetases class-II family profile" evidence="7">
    <location>
        <begin position="121"/>
        <end position="328"/>
    </location>
</feature>
<dbReference type="InterPro" id="IPR036621">
    <property type="entry name" value="Anticodon-bd_dom_sf"/>
</dbReference>
<comment type="caution">
    <text evidence="8">The sequence shown here is derived from an EMBL/GenBank/DDBJ whole genome shotgun (WGS) entry which is preliminary data.</text>
</comment>
<dbReference type="GO" id="GO:0006426">
    <property type="term" value="P:glycyl-tRNA aminoacylation"/>
    <property type="evidence" value="ECO:0007669"/>
    <property type="project" value="TreeGrafter"/>
</dbReference>
<keyword evidence="3" id="KW-0547">Nucleotide-binding</keyword>
<evidence type="ECO:0000256" key="6">
    <source>
        <dbReference type="ARBA" id="ARBA00023146"/>
    </source>
</evidence>
<dbReference type="PANTHER" id="PTHR10745">
    <property type="entry name" value="GLYCYL-TRNA SYNTHETASE/DNA POLYMERASE SUBUNIT GAMMA-2"/>
    <property type="match status" value="1"/>
</dbReference>
<gene>
    <name evidence="8" type="ORF">DNK47_00625</name>
</gene>
<reference evidence="9" key="1">
    <citation type="submission" date="2018-06" db="EMBL/GenBank/DDBJ databases">
        <authorList>
            <person name="Martinez Ocampo F."/>
            <person name="Quiroz Castaneda R.E."/>
            <person name="Rojas Lopez X."/>
        </authorList>
    </citation>
    <scope>NUCLEOTIDE SEQUENCE [LARGE SCALE GENOMIC DNA]</scope>
    <source>
        <strain evidence="9">INIFAP02</strain>
    </source>
</reference>
<keyword evidence="5" id="KW-0648">Protein biosynthesis</keyword>
<dbReference type="PRINTS" id="PR01043">
    <property type="entry name" value="TRNASYNTHGLY"/>
</dbReference>
<dbReference type="Pfam" id="PF00587">
    <property type="entry name" value="tRNA-synt_2b"/>
    <property type="match status" value="1"/>
</dbReference>
<keyword evidence="4" id="KW-0067">ATP-binding</keyword>
<dbReference type="Pfam" id="PF03129">
    <property type="entry name" value="HGTP_anticodon"/>
    <property type="match status" value="1"/>
</dbReference>
<dbReference type="SUPFAM" id="SSF52954">
    <property type="entry name" value="Class II aaRS ABD-related"/>
    <property type="match status" value="1"/>
</dbReference>
<evidence type="ECO:0000256" key="3">
    <source>
        <dbReference type="ARBA" id="ARBA00022741"/>
    </source>
</evidence>
<dbReference type="PROSITE" id="PS50862">
    <property type="entry name" value="AA_TRNA_LIGASE_II"/>
    <property type="match status" value="1"/>
</dbReference>
<keyword evidence="9" id="KW-1185">Reference proteome</keyword>
<dbReference type="EMBL" id="QKVO01000001">
    <property type="protein sequence ID" value="RAO95340.1"/>
    <property type="molecule type" value="Genomic_DNA"/>
</dbReference>
<evidence type="ECO:0000313" key="8">
    <source>
        <dbReference type="EMBL" id="RAO95340.1"/>
    </source>
</evidence>
<keyword evidence="2 8" id="KW-0436">Ligase</keyword>
<evidence type="ECO:0000259" key="7">
    <source>
        <dbReference type="PROSITE" id="PS50862"/>
    </source>
</evidence>
<evidence type="ECO:0000313" key="9">
    <source>
        <dbReference type="Proteomes" id="UP000249762"/>
    </source>
</evidence>
<dbReference type="GO" id="GO:0005737">
    <property type="term" value="C:cytoplasm"/>
    <property type="evidence" value="ECO:0007669"/>
    <property type="project" value="TreeGrafter"/>
</dbReference>
<dbReference type="AlphaFoldDB" id="A0A328PU93"/>
<evidence type="ECO:0000256" key="5">
    <source>
        <dbReference type="ARBA" id="ARBA00022917"/>
    </source>
</evidence>
<keyword evidence="6" id="KW-0030">Aminoacyl-tRNA synthetase</keyword>
<accession>A0A328PU93</accession>
<dbReference type="PANTHER" id="PTHR10745:SF8">
    <property type="entry name" value="DNA POLYMERASE SUBUNIT GAMMA-2, MITOCHONDRIAL"/>
    <property type="match status" value="1"/>
</dbReference>
<dbReference type="InterPro" id="IPR006195">
    <property type="entry name" value="aa-tRNA-synth_II"/>
</dbReference>
<organism evidence="8 9">
    <name type="scientific">Mycoplasma wenyonii</name>
    <dbReference type="NCBI Taxonomy" id="65123"/>
    <lineage>
        <taxon>Bacteria</taxon>
        <taxon>Bacillati</taxon>
        <taxon>Mycoplasmatota</taxon>
        <taxon>Mollicutes</taxon>
        <taxon>Mycoplasmataceae</taxon>
        <taxon>Mycoplasma</taxon>
    </lineage>
</organism>